<dbReference type="GO" id="GO:0046872">
    <property type="term" value="F:metal ion binding"/>
    <property type="evidence" value="ECO:0007669"/>
    <property type="project" value="UniProtKB-KW"/>
</dbReference>
<dbReference type="InterPro" id="IPR038069">
    <property type="entry name" value="Pelota/DOM34_N"/>
</dbReference>
<dbReference type="Pfam" id="PF03464">
    <property type="entry name" value="eRF1_2"/>
    <property type="match status" value="1"/>
</dbReference>
<comment type="caution">
    <text evidence="9">The sequence shown here is derived from an EMBL/GenBank/DDBJ whole genome shotgun (WGS) entry which is preliminary data.</text>
</comment>
<reference evidence="9" key="1">
    <citation type="journal article" date="2023" name="Mol. Biol. Evol.">
        <title>Third-Generation Sequencing Reveals the Adaptive Role of the Epigenome in Three Deep-Sea Polychaetes.</title>
        <authorList>
            <person name="Perez M."/>
            <person name="Aroh O."/>
            <person name="Sun Y."/>
            <person name="Lan Y."/>
            <person name="Juniper S.K."/>
            <person name="Young C.R."/>
            <person name="Angers B."/>
            <person name="Qian P.Y."/>
        </authorList>
    </citation>
    <scope>NUCLEOTIDE SEQUENCE</scope>
    <source>
        <strain evidence="9">R07B-5</strain>
    </source>
</reference>
<evidence type="ECO:0000256" key="5">
    <source>
        <dbReference type="ARBA" id="ARBA00022723"/>
    </source>
</evidence>
<dbReference type="PANTHER" id="PTHR10853">
    <property type="entry name" value="PELOTA"/>
    <property type="match status" value="1"/>
</dbReference>
<dbReference type="Gene3D" id="3.30.420.60">
    <property type="entry name" value="eRF1 domain 2"/>
    <property type="match status" value="1"/>
</dbReference>
<evidence type="ECO:0000256" key="1">
    <source>
        <dbReference type="ARBA" id="ARBA00001968"/>
    </source>
</evidence>
<dbReference type="GO" id="GO:0070481">
    <property type="term" value="P:nuclear-transcribed mRNA catabolic process, non-stop decay"/>
    <property type="evidence" value="ECO:0007669"/>
    <property type="project" value="InterPro"/>
</dbReference>
<evidence type="ECO:0000256" key="6">
    <source>
        <dbReference type="SAM" id="MobiDB-lite"/>
    </source>
</evidence>
<dbReference type="InterPro" id="IPR005141">
    <property type="entry name" value="eRF1_2"/>
</dbReference>
<evidence type="ECO:0000256" key="7">
    <source>
        <dbReference type="SAM" id="Phobius"/>
    </source>
</evidence>
<evidence type="ECO:0000313" key="9">
    <source>
        <dbReference type="EMBL" id="KAK2182340.1"/>
    </source>
</evidence>
<dbReference type="GO" id="GO:0070966">
    <property type="term" value="P:nuclear-transcribed mRNA catabolic process, no-go decay"/>
    <property type="evidence" value="ECO:0007669"/>
    <property type="project" value="InterPro"/>
</dbReference>
<feature type="transmembrane region" description="Helical" evidence="7">
    <location>
        <begin position="394"/>
        <end position="416"/>
    </location>
</feature>
<dbReference type="InterPro" id="IPR029064">
    <property type="entry name" value="Ribosomal_eL30-like_sf"/>
</dbReference>
<dbReference type="GO" id="GO:0071025">
    <property type="term" value="P:RNA surveillance"/>
    <property type="evidence" value="ECO:0007669"/>
    <property type="project" value="InterPro"/>
</dbReference>
<accession>A0AAD9L494</accession>
<feature type="region of interest" description="Disordered" evidence="6">
    <location>
        <begin position="417"/>
        <end position="463"/>
    </location>
</feature>
<dbReference type="FunFam" id="3.30.420.60:FF:000002">
    <property type="entry name" value="Protein pelota homolog"/>
    <property type="match status" value="1"/>
</dbReference>
<dbReference type="InterPro" id="IPR005140">
    <property type="entry name" value="eRF1_Pelota-like_N"/>
</dbReference>
<dbReference type="AlphaFoldDB" id="A0AAD9L494"/>
<evidence type="ECO:0000259" key="8">
    <source>
        <dbReference type="SMART" id="SM01194"/>
    </source>
</evidence>
<dbReference type="InterPro" id="IPR058547">
    <property type="entry name" value="Pelota_N"/>
</dbReference>
<dbReference type="Pfam" id="PF26356">
    <property type="entry name" value="Pelota_N"/>
    <property type="match status" value="1"/>
</dbReference>
<name>A0AAD9L494_RIDPI</name>
<dbReference type="SUPFAM" id="SSF53137">
    <property type="entry name" value="Translational machinery components"/>
    <property type="match status" value="1"/>
</dbReference>
<keyword evidence="4" id="KW-0963">Cytoplasm</keyword>
<comment type="similarity">
    <text evidence="3">Belongs to the eukaryotic release factor 1 family. Pelota subfamily.</text>
</comment>
<dbReference type="InterPro" id="IPR042226">
    <property type="entry name" value="eFR1_2_sf"/>
</dbReference>
<dbReference type="GO" id="GO:0005737">
    <property type="term" value="C:cytoplasm"/>
    <property type="evidence" value="ECO:0007669"/>
    <property type="project" value="UniProtKB-SubCell"/>
</dbReference>
<keyword evidence="7" id="KW-1133">Transmembrane helix</keyword>
<gene>
    <name evidence="9" type="ORF">NP493_358g04008</name>
</gene>
<dbReference type="NCBIfam" id="TIGR00111">
    <property type="entry name" value="pelota"/>
    <property type="match status" value="1"/>
</dbReference>
<dbReference type="GO" id="GO:0032790">
    <property type="term" value="P:ribosome disassembly"/>
    <property type="evidence" value="ECO:0007669"/>
    <property type="project" value="TreeGrafter"/>
</dbReference>
<dbReference type="InterPro" id="IPR005142">
    <property type="entry name" value="eRF1_3"/>
</dbReference>
<feature type="transmembrane region" description="Helical" evidence="7">
    <location>
        <begin position="340"/>
        <end position="361"/>
    </location>
</feature>
<dbReference type="PANTHER" id="PTHR10853:SF0">
    <property type="entry name" value="PROTEIN PELOTA HOMOLOG"/>
    <property type="match status" value="1"/>
</dbReference>
<dbReference type="SUPFAM" id="SSF159065">
    <property type="entry name" value="Dom34/Pelota N-terminal domain-like"/>
    <property type="match status" value="1"/>
</dbReference>
<comment type="subcellular location">
    <subcellularLocation>
        <location evidence="2">Cytoplasm</location>
    </subcellularLocation>
</comment>
<feature type="domain" description="eRF1/Pelota-like N-terminal" evidence="8">
    <location>
        <begin position="1"/>
        <end position="130"/>
    </location>
</feature>
<dbReference type="EMBL" id="JAODUO010000358">
    <property type="protein sequence ID" value="KAK2182340.1"/>
    <property type="molecule type" value="Genomic_DNA"/>
</dbReference>
<keyword evidence="5" id="KW-0479">Metal-binding</keyword>
<feature type="compositionally biased region" description="Basic and acidic residues" evidence="6">
    <location>
        <begin position="423"/>
        <end position="460"/>
    </location>
</feature>
<dbReference type="Gene3D" id="2.30.30.870">
    <property type="entry name" value="Pelota, domain A"/>
    <property type="match status" value="1"/>
</dbReference>
<dbReference type="Proteomes" id="UP001209878">
    <property type="component" value="Unassembled WGS sequence"/>
</dbReference>
<evidence type="ECO:0000256" key="4">
    <source>
        <dbReference type="ARBA" id="ARBA00022490"/>
    </source>
</evidence>
<keyword evidence="7" id="KW-0472">Membrane</keyword>
<evidence type="ECO:0000256" key="2">
    <source>
        <dbReference type="ARBA" id="ARBA00004496"/>
    </source>
</evidence>
<dbReference type="InterPro" id="IPR004405">
    <property type="entry name" value="TF_pelota"/>
</dbReference>
<dbReference type="Gene3D" id="3.30.1330.30">
    <property type="match status" value="2"/>
</dbReference>
<sequence length="531" mass="57740">MKLIRREIDKNGTGYVRLVAEQAEDMWHAYNLVAVGDSLRSSTIRKVQTESATGSTSSNKIRTILTITVEAIDFDTQACVLRVKGRNIEENQYVKMGAYHTLDLELNRTFTLAKQEWDSVAFERIELACDVTQHADVAAVVMQEGLAHVCLVTPSMTLVRSKIETSIPRKRKGLCSQHDKSLTRFYDQIIQAILRHINFDVVKCVLVASPGFVKDQFNEYMFQQATKNDYKLLIDNKSKFLLVHSSSGFKHALAGKPPPVSEVLQDPSVNVKLSDTKALGEVKALEDFYQMLQTDPNRAFYGIRHVEKANEMQAIETLLITDELFSLGCKRTIEDNKHPGVTTLAVTTLAVTTLAVTALAVTALAVTTLAVTTLAVTTLAVTALAMTTLAVTTLAVTTLAVTTLAVTTLAVTTLAVTPGSDHPGSDHPGSDHSGSDHPGSDRPGNDHSGSDRPGSDHPGSDHLWQANDVAIRHRYVRLVDGVREIGGEVKIFSSLHVSGEQLGQLSGVAAILRFPIADPEDDEDSSSDGGE</sequence>
<dbReference type="Pfam" id="PF03465">
    <property type="entry name" value="eRF1_3"/>
    <property type="match status" value="1"/>
</dbReference>
<organism evidence="9 10">
    <name type="scientific">Ridgeia piscesae</name>
    <name type="common">Tubeworm</name>
    <dbReference type="NCBI Taxonomy" id="27915"/>
    <lineage>
        <taxon>Eukaryota</taxon>
        <taxon>Metazoa</taxon>
        <taxon>Spiralia</taxon>
        <taxon>Lophotrochozoa</taxon>
        <taxon>Annelida</taxon>
        <taxon>Polychaeta</taxon>
        <taxon>Sedentaria</taxon>
        <taxon>Canalipalpata</taxon>
        <taxon>Sabellida</taxon>
        <taxon>Siboglinidae</taxon>
        <taxon>Ridgeia</taxon>
    </lineage>
</organism>
<dbReference type="GO" id="GO:0070651">
    <property type="term" value="P:nonfunctional rRNA decay"/>
    <property type="evidence" value="ECO:0007669"/>
    <property type="project" value="TreeGrafter"/>
</dbReference>
<keyword evidence="7" id="KW-0812">Transmembrane</keyword>
<protein>
    <recommendedName>
        <fullName evidence="8">eRF1/Pelota-like N-terminal domain-containing protein</fullName>
    </recommendedName>
</protein>
<evidence type="ECO:0000313" key="10">
    <source>
        <dbReference type="Proteomes" id="UP001209878"/>
    </source>
</evidence>
<dbReference type="SMART" id="SM01194">
    <property type="entry name" value="eRF1_1"/>
    <property type="match status" value="1"/>
</dbReference>
<dbReference type="SUPFAM" id="SSF55315">
    <property type="entry name" value="L30e-like"/>
    <property type="match status" value="1"/>
</dbReference>
<feature type="transmembrane region" description="Helical" evidence="7">
    <location>
        <begin position="367"/>
        <end position="387"/>
    </location>
</feature>
<proteinExistence type="inferred from homology"/>
<comment type="cofactor">
    <cofactor evidence="1">
        <name>a divalent metal cation</name>
        <dbReference type="ChEBI" id="CHEBI:60240"/>
    </cofactor>
</comment>
<dbReference type="FunFam" id="2.30.30.870:FF:000001">
    <property type="entry name" value="Protein pelota homolog"/>
    <property type="match status" value="1"/>
</dbReference>
<evidence type="ECO:0000256" key="3">
    <source>
        <dbReference type="ARBA" id="ARBA00009504"/>
    </source>
</evidence>
<keyword evidence="10" id="KW-1185">Reference proteome</keyword>